<evidence type="ECO:0000259" key="1">
    <source>
        <dbReference type="Pfam" id="PF13460"/>
    </source>
</evidence>
<accession>A0A4S3PU30</accession>
<dbReference type="PANTHER" id="PTHR14097">
    <property type="entry name" value="OXIDOREDUCTASE HTATIP2"/>
    <property type="match status" value="1"/>
</dbReference>
<dbReference type="Proteomes" id="UP000306477">
    <property type="component" value="Unassembled WGS sequence"/>
</dbReference>
<dbReference type="OrthoDB" id="9798632at2"/>
<reference evidence="2 3" key="1">
    <citation type="journal article" date="2019" name="Indoor Air">
        <title>Impacts of indoor surface finishes on bacterial viability.</title>
        <authorList>
            <person name="Hu J."/>
            <person name="Maamar S.B."/>
            <person name="Glawe A.J."/>
            <person name="Gottel N."/>
            <person name="Gilbert J.A."/>
            <person name="Hartmann E.M."/>
        </authorList>
    </citation>
    <scope>NUCLEOTIDE SEQUENCE [LARGE SCALE GENOMIC DNA]</scope>
    <source>
        <strain evidence="2 3">AF060A6</strain>
    </source>
</reference>
<evidence type="ECO:0000313" key="2">
    <source>
        <dbReference type="EMBL" id="THE13259.1"/>
    </source>
</evidence>
<dbReference type="InterPro" id="IPR016040">
    <property type="entry name" value="NAD(P)-bd_dom"/>
</dbReference>
<comment type="caution">
    <text evidence="2">The sequence shown here is derived from an EMBL/GenBank/DDBJ whole genome shotgun (WGS) entry which is preliminary data.</text>
</comment>
<sequence length="220" mass="24870">MEGKTALIAGATGLIGNELLQLLLGASEYKEVYALVRSPLEIHHSKLTEVIVDFDRLDEYKQYFAVEDVFVCLGTTIKKAKTQEAMYKIDVDYPVEIGRIAKESGAKHYLVVSAMNADIHSKMFYPRMKGELEEKVQKLGFEKLSIFRPSLLLGKRDEFRLGEELAAVLMKGLKFLFVGSLRKYRAVEGKTVAKAMYKVAQEKEQGKMFFASEEIQDIGK</sequence>
<dbReference type="AlphaFoldDB" id="A0A4S3PU30"/>
<protein>
    <submittedName>
        <fullName evidence="2">Oxidoreductase</fullName>
    </submittedName>
</protein>
<organism evidence="2 3">
    <name type="scientific">Bacillus timonensis</name>
    <dbReference type="NCBI Taxonomy" id="1033734"/>
    <lineage>
        <taxon>Bacteria</taxon>
        <taxon>Bacillati</taxon>
        <taxon>Bacillota</taxon>
        <taxon>Bacilli</taxon>
        <taxon>Bacillales</taxon>
        <taxon>Bacillaceae</taxon>
        <taxon>Bacillus</taxon>
    </lineage>
</organism>
<dbReference type="RefSeq" id="WP_136379070.1">
    <property type="nucleotide sequence ID" value="NZ_SLUB01000010.1"/>
</dbReference>
<dbReference type="EMBL" id="SLUB01000010">
    <property type="protein sequence ID" value="THE13259.1"/>
    <property type="molecule type" value="Genomic_DNA"/>
</dbReference>
<proteinExistence type="predicted"/>
<dbReference type="InterPro" id="IPR036291">
    <property type="entry name" value="NAD(P)-bd_dom_sf"/>
</dbReference>
<name>A0A4S3PU30_9BACI</name>
<dbReference type="SUPFAM" id="SSF51735">
    <property type="entry name" value="NAD(P)-binding Rossmann-fold domains"/>
    <property type="match status" value="1"/>
</dbReference>
<feature type="domain" description="NAD(P)-binding" evidence="1">
    <location>
        <begin position="10"/>
        <end position="121"/>
    </location>
</feature>
<dbReference type="CDD" id="cd05250">
    <property type="entry name" value="CC3_like_SDR_a"/>
    <property type="match status" value="1"/>
</dbReference>
<gene>
    <name evidence="2" type="ORF">E1I69_07910</name>
</gene>
<evidence type="ECO:0000313" key="3">
    <source>
        <dbReference type="Proteomes" id="UP000306477"/>
    </source>
</evidence>
<dbReference type="Pfam" id="PF13460">
    <property type="entry name" value="NAD_binding_10"/>
    <property type="match status" value="1"/>
</dbReference>
<keyword evidence="3" id="KW-1185">Reference proteome</keyword>
<dbReference type="PANTHER" id="PTHR14097:SF7">
    <property type="entry name" value="OXIDOREDUCTASE HTATIP2"/>
    <property type="match status" value="1"/>
</dbReference>
<dbReference type="Gene3D" id="3.40.50.720">
    <property type="entry name" value="NAD(P)-binding Rossmann-like Domain"/>
    <property type="match status" value="1"/>
</dbReference>